<comment type="caution">
    <text evidence="2">The sequence shown here is derived from an EMBL/GenBank/DDBJ whole genome shotgun (WGS) entry which is preliminary data.</text>
</comment>
<evidence type="ECO:0000313" key="3">
    <source>
        <dbReference type="Proteomes" id="UP001352852"/>
    </source>
</evidence>
<keyword evidence="3" id="KW-1185">Reference proteome</keyword>
<accession>A0ABU7CRS0</accession>
<dbReference type="Proteomes" id="UP001352852">
    <property type="component" value="Unassembled WGS sequence"/>
</dbReference>
<proteinExistence type="predicted"/>
<protein>
    <submittedName>
        <fullName evidence="2">Uncharacterized protein</fullName>
    </submittedName>
</protein>
<sequence>SVQSEPTVEQGAVLDGLEEDERIDVDRSSEWESQSSNTETILSSNMLAENQPLALELELHWQDLMDILEPENKDVEMMASLNHLTESRTPAAEALPQCLSFGGNAGTVAHQMDFLTGTLLQHDMWKNLQLHHKPQEKVTKIC</sequence>
<feature type="non-terminal residue" evidence="2">
    <location>
        <position position="1"/>
    </location>
</feature>
<dbReference type="EMBL" id="JAHUTJ010001295">
    <property type="protein sequence ID" value="MED6264569.1"/>
    <property type="molecule type" value="Genomic_DNA"/>
</dbReference>
<reference evidence="2 3" key="1">
    <citation type="submission" date="2021-06" db="EMBL/GenBank/DDBJ databases">
        <authorList>
            <person name="Palmer J.M."/>
        </authorList>
    </citation>
    <scope>NUCLEOTIDE SEQUENCE [LARGE SCALE GENOMIC DNA]</scope>
    <source>
        <strain evidence="2 3">CL_MEX2019</strain>
        <tissue evidence="2">Muscle</tissue>
    </source>
</reference>
<evidence type="ECO:0000313" key="2">
    <source>
        <dbReference type="EMBL" id="MED6264569.1"/>
    </source>
</evidence>
<name>A0ABU7CRS0_9TELE</name>
<gene>
    <name evidence="2" type="ORF">CHARACLAT_016195</name>
</gene>
<feature type="region of interest" description="Disordered" evidence="1">
    <location>
        <begin position="1"/>
        <end position="38"/>
    </location>
</feature>
<organism evidence="2 3">
    <name type="scientific">Characodon lateralis</name>
    <dbReference type="NCBI Taxonomy" id="208331"/>
    <lineage>
        <taxon>Eukaryota</taxon>
        <taxon>Metazoa</taxon>
        <taxon>Chordata</taxon>
        <taxon>Craniata</taxon>
        <taxon>Vertebrata</taxon>
        <taxon>Euteleostomi</taxon>
        <taxon>Actinopterygii</taxon>
        <taxon>Neopterygii</taxon>
        <taxon>Teleostei</taxon>
        <taxon>Neoteleostei</taxon>
        <taxon>Acanthomorphata</taxon>
        <taxon>Ovalentaria</taxon>
        <taxon>Atherinomorphae</taxon>
        <taxon>Cyprinodontiformes</taxon>
        <taxon>Goodeidae</taxon>
        <taxon>Characodon</taxon>
    </lineage>
</organism>
<evidence type="ECO:0000256" key="1">
    <source>
        <dbReference type="SAM" id="MobiDB-lite"/>
    </source>
</evidence>